<dbReference type="RefSeq" id="WP_184516005.1">
    <property type="nucleotide sequence ID" value="NZ_CP050292.1"/>
</dbReference>
<name>A0A7G6TVN7_9BRAD</name>
<keyword evidence="1" id="KW-1133">Transmembrane helix</keyword>
<organism evidence="2 3">
    <name type="scientific">Tardiphaga robiniae</name>
    <dbReference type="NCBI Taxonomy" id="943830"/>
    <lineage>
        <taxon>Bacteria</taxon>
        <taxon>Pseudomonadati</taxon>
        <taxon>Pseudomonadota</taxon>
        <taxon>Alphaproteobacteria</taxon>
        <taxon>Hyphomicrobiales</taxon>
        <taxon>Nitrobacteraceae</taxon>
        <taxon>Tardiphaga</taxon>
    </lineage>
</organism>
<evidence type="ECO:0000256" key="1">
    <source>
        <dbReference type="SAM" id="Phobius"/>
    </source>
</evidence>
<gene>
    <name evidence="2" type="ORF">HB776_05900</name>
</gene>
<dbReference type="KEGG" id="trb:HB776_05900"/>
<dbReference type="Proteomes" id="UP000515291">
    <property type="component" value="Chromosome"/>
</dbReference>
<protein>
    <submittedName>
        <fullName evidence="2">Uncharacterized protein</fullName>
    </submittedName>
</protein>
<accession>A0A7G6TVN7</accession>
<evidence type="ECO:0000313" key="2">
    <source>
        <dbReference type="EMBL" id="QND70819.1"/>
    </source>
</evidence>
<feature type="transmembrane region" description="Helical" evidence="1">
    <location>
        <begin position="47"/>
        <end position="71"/>
    </location>
</feature>
<keyword evidence="1" id="KW-0812">Transmembrane</keyword>
<evidence type="ECO:0000313" key="3">
    <source>
        <dbReference type="Proteomes" id="UP000515291"/>
    </source>
</evidence>
<dbReference type="EMBL" id="CP050292">
    <property type="protein sequence ID" value="QND70819.1"/>
    <property type="molecule type" value="Genomic_DNA"/>
</dbReference>
<keyword evidence="1" id="KW-0472">Membrane</keyword>
<sequence>MPDMETGVKAANEHWETFIRGGTLMLGGNGVGFGGCLTMLKDGVPSIPGLGTFILLFGVGLLGSIAYYATLTINKIELQQAIVSGQADFTRGFTVACWVSFGFGIGGFVLAIITAMWRFAVL</sequence>
<feature type="transmembrane region" description="Helical" evidence="1">
    <location>
        <begin position="92"/>
        <end position="117"/>
    </location>
</feature>
<reference evidence="3" key="1">
    <citation type="journal article" date="2020" name="Mol. Plant Microbe">
        <title>Rhizobial microsymbionts of the narrowly endemic Oxytropis species growing in Kamchatka are characterized by significant genetic diversity and possess a set of genes that are associated with T3SS and T6SS secretion systems and can affect the development of symbiosis.</title>
        <authorList>
            <person name="Safronova V."/>
            <person name="Guro P."/>
            <person name="Sazanova A."/>
            <person name="Kuznetsova I."/>
            <person name="Belimov A."/>
            <person name="Yakubov V."/>
            <person name="Chirak E."/>
            <person name="Afonin A."/>
            <person name="Gogolev Y."/>
            <person name="Andronov E."/>
            <person name="Tikhonovich I."/>
        </authorList>
    </citation>
    <scope>NUCLEOTIDE SEQUENCE [LARGE SCALE GENOMIC DNA]</scope>
    <source>
        <strain evidence="3">581</strain>
    </source>
</reference>
<dbReference type="AlphaFoldDB" id="A0A7G6TVN7"/>
<proteinExistence type="predicted"/>